<dbReference type="EMBL" id="BAAALT010000027">
    <property type="protein sequence ID" value="GAA1790840.1"/>
    <property type="molecule type" value="Genomic_DNA"/>
</dbReference>
<protein>
    <recommendedName>
        <fullName evidence="3">YbaB/EbfC family DNA-binding protein</fullName>
    </recommendedName>
</protein>
<accession>A0ABN2LJX0</accession>
<dbReference type="RefSeq" id="WP_344126916.1">
    <property type="nucleotide sequence ID" value="NZ_BAAALT010000027.1"/>
</dbReference>
<evidence type="ECO:0008006" key="3">
    <source>
        <dbReference type="Google" id="ProtNLM"/>
    </source>
</evidence>
<comment type="caution">
    <text evidence="1">The sequence shown here is derived from an EMBL/GenBank/DDBJ whole genome shotgun (WGS) entry which is preliminary data.</text>
</comment>
<dbReference type="Gene3D" id="3.30.1310.10">
    <property type="entry name" value="Nucleoid-associated protein YbaB-like domain"/>
    <property type="match status" value="1"/>
</dbReference>
<dbReference type="SUPFAM" id="SSF82607">
    <property type="entry name" value="YbaB-like"/>
    <property type="match status" value="1"/>
</dbReference>
<proteinExistence type="predicted"/>
<dbReference type="InterPro" id="IPR036894">
    <property type="entry name" value="YbaB-like_sf"/>
</dbReference>
<dbReference type="Pfam" id="PF02575">
    <property type="entry name" value="YbaB_DNA_bd"/>
    <property type="match status" value="1"/>
</dbReference>
<dbReference type="InterPro" id="IPR004401">
    <property type="entry name" value="YbaB/EbfC"/>
</dbReference>
<sequence>MTERPDWNVLRGMFADLDKAVAGMEERQRKVFQITGTAWSDDRLIKVVVGPRGQLTELEIDPRVYRTPNSKALAASILATVRRAVEDAMRQTTEVLDEGLPSDLRFNKIGSIDVRRTLTRHDGDLSKLDEEEE</sequence>
<reference evidence="1 2" key="1">
    <citation type="journal article" date="2019" name="Int. J. Syst. Evol. Microbiol.">
        <title>The Global Catalogue of Microorganisms (GCM) 10K type strain sequencing project: providing services to taxonomists for standard genome sequencing and annotation.</title>
        <authorList>
            <consortium name="The Broad Institute Genomics Platform"/>
            <consortium name="The Broad Institute Genome Sequencing Center for Infectious Disease"/>
            <person name="Wu L."/>
            <person name="Ma J."/>
        </authorList>
    </citation>
    <scope>NUCLEOTIDE SEQUENCE [LARGE SCALE GENOMIC DNA]</scope>
    <source>
        <strain evidence="1 2">JCM 13250</strain>
    </source>
</reference>
<name>A0ABN2LJX0_9ACTN</name>
<dbReference type="Proteomes" id="UP001500218">
    <property type="component" value="Unassembled WGS sequence"/>
</dbReference>
<evidence type="ECO:0000313" key="2">
    <source>
        <dbReference type="Proteomes" id="UP001500218"/>
    </source>
</evidence>
<organism evidence="1 2">
    <name type="scientific">Luedemannella flava</name>
    <dbReference type="NCBI Taxonomy" id="349316"/>
    <lineage>
        <taxon>Bacteria</taxon>
        <taxon>Bacillati</taxon>
        <taxon>Actinomycetota</taxon>
        <taxon>Actinomycetes</taxon>
        <taxon>Micromonosporales</taxon>
        <taxon>Micromonosporaceae</taxon>
        <taxon>Luedemannella</taxon>
    </lineage>
</organism>
<keyword evidence="2" id="KW-1185">Reference proteome</keyword>
<evidence type="ECO:0000313" key="1">
    <source>
        <dbReference type="EMBL" id="GAA1790840.1"/>
    </source>
</evidence>
<gene>
    <name evidence="1" type="ORF">GCM10009682_11060</name>
</gene>